<sequence length="191" mass="20824">MLGVAQISLLDAPLPFPTRLRGALHSEDVNRCEQQPCQNGGVCQNHGGGFQCLCSKQSLNGRLYESNSACTEPPSCPQALIIKQEYREVFPENTEIQYKCKDGYVTEEGVHMKSIFCRDGSWSEGPNCSRSSTDGNIKPTIIANPLMHDGAPFQVLDQQVMVFGLSGLPSTYPSSHSYRSTDCAANTSFGP</sequence>
<dbReference type="Proteomes" id="UP000677803">
    <property type="component" value="Unassembled WGS sequence"/>
</dbReference>
<organism evidence="6 7">
    <name type="scientific">Menidia menidia</name>
    <name type="common">Atlantic silverside</name>
    <dbReference type="NCBI Taxonomy" id="238744"/>
    <lineage>
        <taxon>Eukaryota</taxon>
        <taxon>Metazoa</taxon>
        <taxon>Chordata</taxon>
        <taxon>Craniata</taxon>
        <taxon>Vertebrata</taxon>
        <taxon>Euteleostomi</taxon>
        <taxon>Actinopterygii</taxon>
        <taxon>Neopterygii</taxon>
        <taxon>Teleostei</taxon>
        <taxon>Neoteleostei</taxon>
        <taxon>Acanthomorphata</taxon>
        <taxon>Ovalentaria</taxon>
        <taxon>Atherinomorphae</taxon>
        <taxon>Atheriniformes</taxon>
        <taxon>Atherinopsidae</taxon>
        <taxon>Menidiinae</taxon>
        <taxon>Menidia</taxon>
    </lineage>
</organism>
<feature type="domain" description="EGF-like" evidence="4">
    <location>
        <begin position="28"/>
        <end position="65"/>
    </location>
</feature>
<dbReference type="GO" id="GO:0005509">
    <property type="term" value="F:calcium ion binding"/>
    <property type="evidence" value="ECO:0007669"/>
    <property type="project" value="InterPro"/>
</dbReference>
<evidence type="ECO:0000259" key="4">
    <source>
        <dbReference type="PROSITE" id="PS50026"/>
    </source>
</evidence>
<dbReference type="Gene3D" id="2.10.70.10">
    <property type="entry name" value="Complement Module, domain 1"/>
    <property type="match status" value="1"/>
</dbReference>
<dbReference type="EMBL" id="CAJRST010007779">
    <property type="protein sequence ID" value="CAG5896999.1"/>
    <property type="molecule type" value="Genomic_DNA"/>
</dbReference>
<dbReference type="Pfam" id="PF00084">
    <property type="entry name" value="Sushi"/>
    <property type="match status" value="1"/>
</dbReference>
<dbReference type="InterPro" id="IPR000436">
    <property type="entry name" value="Sushi_SCR_CCP_dom"/>
</dbReference>
<feature type="domain" description="Sushi" evidence="5">
    <location>
        <begin position="68"/>
        <end position="130"/>
    </location>
</feature>
<evidence type="ECO:0000313" key="6">
    <source>
        <dbReference type="EMBL" id="CAG5896999.1"/>
    </source>
</evidence>
<dbReference type="PROSITE" id="PS50026">
    <property type="entry name" value="EGF_3"/>
    <property type="match status" value="1"/>
</dbReference>
<evidence type="ECO:0000313" key="7">
    <source>
        <dbReference type="Proteomes" id="UP000677803"/>
    </source>
</evidence>
<dbReference type="InterPro" id="IPR035976">
    <property type="entry name" value="Sushi/SCR/CCP_sf"/>
</dbReference>
<keyword evidence="7" id="KW-1185">Reference proteome</keyword>
<dbReference type="SUPFAM" id="SSF57196">
    <property type="entry name" value="EGF/Laminin"/>
    <property type="match status" value="1"/>
</dbReference>
<evidence type="ECO:0000256" key="1">
    <source>
        <dbReference type="ARBA" id="ARBA00023157"/>
    </source>
</evidence>
<dbReference type="SMART" id="SM00032">
    <property type="entry name" value="CCP"/>
    <property type="match status" value="1"/>
</dbReference>
<dbReference type="InterPro" id="IPR001881">
    <property type="entry name" value="EGF-like_Ca-bd_dom"/>
</dbReference>
<dbReference type="Pfam" id="PF00008">
    <property type="entry name" value="EGF"/>
    <property type="match status" value="1"/>
</dbReference>
<evidence type="ECO:0000256" key="2">
    <source>
        <dbReference type="PROSITE-ProRule" id="PRU00076"/>
    </source>
</evidence>
<accession>A0A8S4AZ06</accession>
<comment type="caution">
    <text evidence="6">The sequence shown here is derived from an EMBL/GenBank/DDBJ whole genome shotgun (WGS) entry which is preliminary data.</text>
</comment>
<protein>
    <submittedName>
        <fullName evidence="6">(Atlantic silverside) hypothetical protein</fullName>
    </submittedName>
</protein>
<gene>
    <name evidence="6" type="ORF">MMEN_LOCUS8044</name>
</gene>
<dbReference type="OrthoDB" id="9984531at2759"/>
<dbReference type="InterPro" id="IPR000152">
    <property type="entry name" value="EGF-type_Asp/Asn_hydroxyl_site"/>
</dbReference>
<reference evidence="6" key="1">
    <citation type="submission" date="2021-05" db="EMBL/GenBank/DDBJ databases">
        <authorList>
            <person name="Tigano A."/>
        </authorList>
    </citation>
    <scope>NUCLEOTIDE SEQUENCE</scope>
</reference>
<proteinExistence type="predicted"/>
<evidence type="ECO:0000259" key="5">
    <source>
        <dbReference type="PROSITE" id="PS50923"/>
    </source>
</evidence>
<dbReference type="PROSITE" id="PS50923">
    <property type="entry name" value="SUSHI"/>
    <property type="match status" value="1"/>
</dbReference>
<dbReference type="CDD" id="cd00054">
    <property type="entry name" value="EGF_CA"/>
    <property type="match status" value="1"/>
</dbReference>
<dbReference type="Gene3D" id="2.10.25.10">
    <property type="entry name" value="Laminin"/>
    <property type="match status" value="1"/>
</dbReference>
<comment type="caution">
    <text evidence="2">Lacks conserved residue(s) required for the propagation of feature annotation.</text>
</comment>
<name>A0A8S4AZ06_9TELE</name>
<dbReference type="AlphaFoldDB" id="A0A8S4AZ06"/>
<dbReference type="InterPro" id="IPR000742">
    <property type="entry name" value="EGF"/>
</dbReference>
<dbReference type="SMART" id="SM00179">
    <property type="entry name" value="EGF_CA"/>
    <property type="match status" value="1"/>
</dbReference>
<evidence type="ECO:0000256" key="3">
    <source>
        <dbReference type="PROSITE-ProRule" id="PRU00302"/>
    </source>
</evidence>
<dbReference type="SUPFAM" id="SSF57535">
    <property type="entry name" value="Complement control module/SCR domain"/>
    <property type="match status" value="1"/>
</dbReference>
<keyword evidence="2" id="KW-0245">EGF-like domain</keyword>
<keyword evidence="1" id="KW-1015">Disulfide bond</keyword>
<dbReference type="PROSITE" id="PS00010">
    <property type="entry name" value="ASX_HYDROXYL"/>
    <property type="match status" value="1"/>
</dbReference>
<keyword evidence="3" id="KW-0768">Sushi</keyword>